<gene>
    <name evidence="4" type="ORF">A5880_001859</name>
    <name evidence="3" type="ORF">A5880_001952</name>
</gene>
<proteinExistence type="predicted"/>
<feature type="transmembrane region" description="Helical" evidence="1">
    <location>
        <begin position="216"/>
        <end position="237"/>
    </location>
</feature>
<name>A0A242CFB6_9ENTE</name>
<organism evidence="4">
    <name type="scientific">Candidatus Enterococcus mansonii</name>
    <dbReference type="NCBI Taxonomy" id="1834181"/>
    <lineage>
        <taxon>Bacteria</taxon>
        <taxon>Bacillati</taxon>
        <taxon>Bacillota</taxon>
        <taxon>Bacilli</taxon>
        <taxon>Lactobacillales</taxon>
        <taxon>Enterococcaceae</taxon>
        <taxon>Enterococcus</taxon>
    </lineage>
</organism>
<evidence type="ECO:0000256" key="2">
    <source>
        <dbReference type="SAM" id="SignalP"/>
    </source>
</evidence>
<accession>A0A242CFB6</accession>
<dbReference type="RefSeq" id="WP_086330766.1">
    <property type="nucleotide sequence ID" value="NZ_NGLE02000001.1"/>
</dbReference>
<dbReference type="Proteomes" id="UP000195139">
    <property type="component" value="Unassembled WGS sequence"/>
</dbReference>
<protein>
    <recommendedName>
        <fullName evidence="6">DUF5683 domain-containing protein</fullName>
    </recommendedName>
</protein>
<reference evidence="3 5" key="2">
    <citation type="submission" date="2018-07" db="EMBL/GenBank/DDBJ databases">
        <title>The Genome Sequence of Enterococcus sp. DIV0659b.</title>
        <authorList>
            <consortium name="The Broad Institute Genomics Platform"/>
            <consortium name="The Broad Institute Genomic Center for Infectious Diseases"/>
            <person name="Earl A."/>
            <person name="Manson A."/>
            <person name="Schwartman J."/>
            <person name="Gilmore M."/>
            <person name="Abouelleil A."/>
            <person name="Cao P."/>
            <person name="Chapman S."/>
            <person name="Cusick C."/>
            <person name="Shea T."/>
            <person name="Young S."/>
            <person name="Neafsey D."/>
            <person name="Nusbaum C."/>
            <person name="Birren B."/>
        </authorList>
    </citation>
    <scope>NUCLEOTIDE SEQUENCE [LARGE SCALE GENOMIC DNA]</scope>
    <source>
        <strain evidence="3 5">4G2_DIV0659</strain>
    </source>
</reference>
<evidence type="ECO:0000313" key="4">
    <source>
        <dbReference type="EMBL" id="OTO08859.1"/>
    </source>
</evidence>
<keyword evidence="2" id="KW-0732">Signal</keyword>
<keyword evidence="1" id="KW-1133">Transmembrane helix</keyword>
<feature type="signal peptide" evidence="2">
    <location>
        <begin position="1"/>
        <end position="23"/>
    </location>
</feature>
<feature type="chain" id="PRO_5012647646" description="DUF5683 domain-containing protein" evidence="2">
    <location>
        <begin position="24"/>
        <end position="334"/>
    </location>
</feature>
<keyword evidence="1" id="KW-0812">Transmembrane</keyword>
<comment type="caution">
    <text evidence="4">The sequence shown here is derived from an EMBL/GenBank/DDBJ whole genome shotgun (WGS) entry which is preliminary data.</text>
</comment>
<keyword evidence="1" id="KW-0472">Membrane</keyword>
<dbReference type="OrthoDB" id="2180207at2"/>
<evidence type="ECO:0000313" key="5">
    <source>
        <dbReference type="Proteomes" id="UP000195139"/>
    </source>
</evidence>
<dbReference type="EMBL" id="NGLE02000001">
    <property type="protein sequence ID" value="MEI5994394.1"/>
    <property type="molecule type" value="Genomic_DNA"/>
</dbReference>
<evidence type="ECO:0000313" key="3">
    <source>
        <dbReference type="EMBL" id="MEI5994394.1"/>
    </source>
</evidence>
<dbReference type="STRING" id="1834181.A5880_001859"/>
<dbReference type="AlphaFoldDB" id="A0A242CFB6"/>
<evidence type="ECO:0008006" key="6">
    <source>
        <dbReference type="Google" id="ProtNLM"/>
    </source>
</evidence>
<evidence type="ECO:0000256" key="1">
    <source>
        <dbReference type="SAM" id="Phobius"/>
    </source>
</evidence>
<reference evidence="4" key="1">
    <citation type="submission" date="2017-05" db="EMBL/GenBank/DDBJ databases">
        <title>The Genome Sequence of Enterococcus sp. 4G2_DIV0659.</title>
        <authorList>
            <consortium name="The Broad Institute Genomics Platform"/>
            <consortium name="The Broad Institute Genomic Center for Infectious Diseases"/>
            <person name="Earl A."/>
            <person name="Manson A."/>
            <person name="Schwartman J."/>
            <person name="Gilmore M."/>
            <person name="Abouelleil A."/>
            <person name="Cao P."/>
            <person name="Chapman S."/>
            <person name="Cusick C."/>
            <person name="Shea T."/>
            <person name="Young S."/>
            <person name="Neafsey D."/>
            <person name="Nusbaum C."/>
            <person name="Birren B."/>
        </authorList>
    </citation>
    <scope>NUCLEOTIDE SEQUENCE [LARGE SCALE GENOMIC DNA]</scope>
    <source>
        <strain evidence="4">4G2_DIV0659</strain>
    </source>
</reference>
<dbReference type="EMBL" id="NGLE01000002">
    <property type="protein sequence ID" value="OTO08859.1"/>
    <property type="molecule type" value="Genomic_DNA"/>
</dbReference>
<sequence>MKKITLSLLIILIAGTISNVSYATTFDAQEEVENKIQQELEKVSNEGTSFENVEIDFENEEIKIEAEVENDGETHNVEITNDFSEEQAVATDSLTVKEASNGEENEYSIYFGTVEEKHQLEQAMAAEEKLLQDIEDGKYTDEELEKIELPTEKIFNNKQNQITTAEELAETPIVMTDLATNSEREIDPSDGVASYAWAIPVGIYITRQVATQLLKMAFAAVIGGLLGAALTLISVNVNYRKYYDHYRVVRTGKVGLAVLGGMNLNTAVNYLKIRGDVWSISQTLAWRVAYFAGTPRGGKLQQPKKAERHGGPGNFYHHHTWNRAGGHSFYGTAR</sequence>
<keyword evidence="5" id="KW-1185">Reference proteome</keyword>